<protein>
    <submittedName>
        <fullName evidence="1">Uncharacterized protein</fullName>
    </submittedName>
</protein>
<gene>
    <name evidence="1" type="ORF">LCGC14_1599430</name>
</gene>
<name>A0A0F9IBN1_9ZZZZ</name>
<organism evidence="1">
    <name type="scientific">marine sediment metagenome</name>
    <dbReference type="NCBI Taxonomy" id="412755"/>
    <lineage>
        <taxon>unclassified sequences</taxon>
        <taxon>metagenomes</taxon>
        <taxon>ecological metagenomes</taxon>
    </lineage>
</organism>
<dbReference type="EMBL" id="LAZR01012808">
    <property type="protein sequence ID" value="KKM25001.1"/>
    <property type="molecule type" value="Genomic_DNA"/>
</dbReference>
<dbReference type="AlphaFoldDB" id="A0A0F9IBN1"/>
<comment type="caution">
    <text evidence="1">The sequence shown here is derived from an EMBL/GenBank/DDBJ whole genome shotgun (WGS) entry which is preliminary data.</text>
</comment>
<sequence>MTEPSWNKCVIWRDPVGPDWYHVGTRSAFKEGHTDHTSMHNDDFVELFGVDVKDYVDTLTPGDPITVEIAVRVPGDTE</sequence>
<reference evidence="1" key="1">
    <citation type="journal article" date="2015" name="Nature">
        <title>Complex archaea that bridge the gap between prokaryotes and eukaryotes.</title>
        <authorList>
            <person name="Spang A."/>
            <person name="Saw J.H."/>
            <person name="Jorgensen S.L."/>
            <person name="Zaremba-Niedzwiedzka K."/>
            <person name="Martijn J."/>
            <person name="Lind A.E."/>
            <person name="van Eijk R."/>
            <person name="Schleper C."/>
            <person name="Guy L."/>
            <person name="Ettema T.J."/>
        </authorList>
    </citation>
    <scope>NUCLEOTIDE SEQUENCE</scope>
</reference>
<proteinExistence type="predicted"/>
<accession>A0A0F9IBN1</accession>
<evidence type="ECO:0000313" key="1">
    <source>
        <dbReference type="EMBL" id="KKM25001.1"/>
    </source>
</evidence>